<name>A0ACC1TJ52_9AGAR</name>
<organism evidence="1 2">
    <name type="scientific">Lentinula aff. lateritia</name>
    <dbReference type="NCBI Taxonomy" id="2804960"/>
    <lineage>
        <taxon>Eukaryota</taxon>
        <taxon>Fungi</taxon>
        <taxon>Dikarya</taxon>
        <taxon>Basidiomycota</taxon>
        <taxon>Agaricomycotina</taxon>
        <taxon>Agaricomycetes</taxon>
        <taxon>Agaricomycetidae</taxon>
        <taxon>Agaricales</taxon>
        <taxon>Marasmiineae</taxon>
        <taxon>Omphalotaceae</taxon>
        <taxon>Lentinula</taxon>
    </lineage>
</organism>
<evidence type="ECO:0000313" key="1">
    <source>
        <dbReference type="EMBL" id="KAJ3804584.1"/>
    </source>
</evidence>
<protein>
    <submittedName>
        <fullName evidence="1">Uncharacterized protein</fullName>
    </submittedName>
</protein>
<dbReference type="Proteomes" id="UP001163835">
    <property type="component" value="Unassembled WGS sequence"/>
</dbReference>
<evidence type="ECO:0000313" key="2">
    <source>
        <dbReference type="Proteomes" id="UP001163835"/>
    </source>
</evidence>
<comment type="caution">
    <text evidence="1">The sequence shown here is derived from an EMBL/GenBank/DDBJ whole genome shotgun (WGS) entry which is preliminary data.</text>
</comment>
<dbReference type="EMBL" id="MU795917">
    <property type="protein sequence ID" value="KAJ3804584.1"/>
    <property type="molecule type" value="Genomic_DNA"/>
</dbReference>
<proteinExistence type="predicted"/>
<reference evidence="1" key="1">
    <citation type="submission" date="2022-09" db="EMBL/GenBank/DDBJ databases">
        <title>A Global Phylogenomic Analysis of the Shiitake Genus Lentinula.</title>
        <authorList>
            <consortium name="DOE Joint Genome Institute"/>
            <person name="Sierra-Patev S."/>
            <person name="Min B."/>
            <person name="Naranjo-Ortiz M."/>
            <person name="Looney B."/>
            <person name="Konkel Z."/>
            <person name="Slot J.C."/>
            <person name="Sakamoto Y."/>
            <person name="Steenwyk J.L."/>
            <person name="Rokas A."/>
            <person name="Carro J."/>
            <person name="Camarero S."/>
            <person name="Ferreira P."/>
            <person name="Molpeceres G."/>
            <person name="Ruiz-Duenas F.J."/>
            <person name="Serrano A."/>
            <person name="Henrissat B."/>
            <person name="Drula E."/>
            <person name="Hughes K.W."/>
            <person name="Mata J.L."/>
            <person name="Ishikawa N.K."/>
            <person name="Vargas-Isla R."/>
            <person name="Ushijima S."/>
            <person name="Smith C.A."/>
            <person name="Ahrendt S."/>
            <person name="Andreopoulos W."/>
            <person name="He G."/>
            <person name="Labutti K."/>
            <person name="Lipzen A."/>
            <person name="Ng V."/>
            <person name="Riley R."/>
            <person name="Sandor L."/>
            <person name="Barry K."/>
            <person name="Martinez A.T."/>
            <person name="Xiao Y."/>
            <person name="Gibbons J.G."/>
            <person name="Terashima K."/>
            <person name="Grigoriev I.V."/>
            <person name="Hibbett D.S."/>
        </authorList>
    </citation>
    <scope>NUCLEOTIDE SEQUENCE</scope>
    <source>
        <strain evidence="1">TMI1499</strain>
    </source>
</reference>
<sequence>MPIVTRSRSKSIQQELTAVVAPAMALPVLSPIPASPLSASASTHSYGISGCSTLTSLSQLSAALHRYSPVSGHSASALGVVAQARANIGEHSAATPVKSGRIPPSPSASPGVSPSPSPSADDDAFAQHRSFARTVLQNEHRILQGIPGRACSIVELQNWRWPAEFVDILPEDAGLAIPKLPHELTGYLRNPKRTMLSRTHTHSAAPNPMATQAGADIGEMVFGVYMHYGEMVHLQLARSFMSQQKDPNVLESPPLIFSGHPASPTPSHSTYSSLAGALGTPTPSQYSDEGSVEGDDCLLNHGDASGDVFSDLGNSMPTAAEGKGKGHEDLLLQKPDSEAGTPVPSSSSHSLGPKAPNSTGLKEDEEDSSILITDPLPVEGPKRKRSPSIEILNASEVKRLRSKFINVSQRVKSSKERLKAQLAAPASLEERFKEISPYLLSPAGASNKQMKVFLHAIPRCAECGHHIFETVAHKCSKRFAHPGAKPV</sequence>
<gene>
    <name evidence="1" type="ORF">F5876DRAFT_70511</name>
</gene>
<keyword evidence="2" id="KW-1185">Reference proteome</keyword>
<accession>A0ACC1TJ52</accession>